<evidence type="ECO:0000256" key="1">
    <source>
        <dbReference type="ARBA" id="ARBA00022741"/>
    </source>
</evidence>
<dbReference type="GO" id="GO:0003676">
    <property type="term" value="F:nucleic acid binding"/>
    <property type="evidence" value="ECO:0007669"/>
    <property type="project" value="InterPro"/>
</dbReference>
<dbReference type="GO" id="GO:0004386">
    <property type="term" value="F:helicase activity"/>
    <property type="evidence" value="ECO:0007669"/>
    <property type="project" value="UniProtKB-KW"/>
</dbReference>
<feature type="domain" description="Helicase ATP-binding" evidence="5">
    <location>
        <begin position="32"/>
        <end position="201"/>
    </location>
</feature>
<dbReference type="SMART" id="SM00487">
    <property type="entry name" value="DEXDc"/>
    <property type="match status" value="1"/>
</dbReference>
<protein>
    <recommendedName>
        <fullName evidence="5">Helicase ATP-binding domain-containing protein</fullName>
    </recommendedName>
</protein>
<accession>X1RP61</accession>
<organism evidence="6">
    <name type="scientific">marine sediment metagenome</name>
    <dbReference type="NCBI Taxonomy" id="412755"/>
    <lineage>
        <taxon>unclassified sequences</taxon>
        <taxon>metagenomes</taxon>
        <taxon>ecological metagenomes</taxon>
    </lineage>
</organism>
<reference evidence="6" key="1">
    <citation type="journal article" date="2014" name="Front. Microbiol.">
        <title>High frequency of phylogenetically diverse reductive dehalogenase-homologous genes in deep subseafloor sedimentary metagenomes.</title>
        <authorList>
            <person name="Kawai M."/>
            <person name="Futagami T."/>
            <person name="Toyoda A."/>
            <person name="Takaki Y."/>
            <person name="Nishi S."/>
            <person name="Hori S."/>
            <person name="Arai W."/>
            <person name="Tsubouchi T."/>
            <person name="Morono Y."/>
            <person name="Uchiyama I."/>
            <person name="Ito T."/>
            <person name="Fujiyama A."/>
            <person name="Inagaki F."/>
            <person name="Takami H."/>
        </authorList>
    </citation>
    <scope>NUCLEOTIDE SEQUENCE</scope>
    <source>
        <strain evidence="6">Expedition CK06-06</strain>
    </source>
</reference>
<evidence type="ECO:0000256" key="2">
    <source>
        <dbReference type="ARBA" id="ARBA00022801"/>
    </source>
</evidence>
<dbReference type="Pfam" id="PF00270">
    <property type="entry name" value="DEAD"/>
    <property type="match status" value="1"/>
</dbReference>
<keyword evidence="4" id="KW-0067">ATP-binding</keyword>
<evidence type="ECO:0000259" key="5">
    <source>
        <dbReference type="PROSITE" id="PS51192"/>
    </source>
</evidence>
<dbReference type="PANTHER" id="PTHR14025">
    <property type="entry name" value="FANCONI ANEMIA GROUP M FANCM FAMILY MEMBER"/>
    <property type="match status" value="1"/>
</dbReference>
<dbReference type="EMBL" id="BARW01004987">
    <property type="protein sequence ID" value="GAI68776.1"/>
    <property type="molecule type" value="Genomic_DNA"/>
</dbReference>
<evidence type="ECO:0000313" key="6">
    <source>
        <dbReference type="EMBL" id="GAI68776.1"/>
    </source>
</evidence>
<keyword evidence="2" id="KW-0378">Hydrolase</keyword>
<comment type="caution">
    <text evidence="6">The sequence shown here is derived from an EMBL/GenBank/DDBJ whole genome shotgun (WGS) entry which is preliminary data.</text>
</comment>
<gene>
    <name evidence="6" type="ORF">S12H4_11218</name>
</gene>
<dbReference type="InterPro" id="IPR027417">
    <property type="entry name" value="P-loop_NTPase"/>
</dbReference>
<keyword evidence="1" id="KW-0547">Nucleotide-binding</keyword>
<proteinExistence type="predicted"/>
<dbReference type="GO" id="GO:0005524">
    <property type="term" value="F:ATP binding"/>
    <property type="evidence" value="ECO:0007669"/>
    <property type="project" value="UniProtKB-KW"/>
</dbReference>
<dbReference type="GO" id="GO:0016787">
    <property type="term" value="F:hydrolase activity"/>
    <property type="evidence" value="ECO:0007669"/>
    <property type="project" value="UniProtKB-KW"/>
</dbReference>
<dbReference type="AlphaFoldDB" id="X1RP61"/>
<dbReference type="PANTHER" id="PTHR14025:SF20">
    <property type="entry name" value="FANCONI ANEMIA GROUP M PROTEIN"/>
    <property type="match status" value="1"/>
</dbReference>
<feature type="non-terminal residue" evidence="6">
    <location>
        <position position="241"/>
    </location>
</feature>
<dbReference type="SUPFAM" id="SSF52540">
    <property type="entry name" value="P-loop containing nucleoside triphosphate hydrolases"/>
    <property type="match status" value="1"/>
</dbReference>
<evidence type="ECO:0000256" key="4">
    <source>
        <dbReference type="ARBA" id="ARBA00022840"/>
    </source>
</evidence>
<name>X1RP61_9ZZZZ</name>
<sequence>MIEIEERNSNKNSKNKYLREKQIEHREYQLKIAQSCASKNSLVVLPTGLGKTIIGVYVAAKTLEKFPPKSKVIVLAPTRPLINQHYDSFRSLMTIPEEQFVVLTGKISPEKRVELYEENQIIFYTPQTLRNDLVNLKYTLERVCLIIFDEAHHASGDYAYTLIADEYIEQNPDGNILALTASPGSTKEKIRVLCQNLHIPMENIHTRTRKDTDVKTYLKPMDVYKIGVNLTELMEDAYLSV</sequence>
<keyword evidence="3" id="KW-0347">Helicase</keyword>
<evidence type="ECO:0000256" key="3">
    <source>
        <dbReference type="ARBA" id="ARBA00022806"/>
    </source>
</evidence>
<dbReference type="Gene3D" id="3.40.50.300">
    <property type="entry name" value="P-loop containing nucleotide triphosphate hydrolases"/>
    <property type="match status" value="1"/>
</dbReference>
<dbReference type="InterPro" id="IPR014001">
    <property type="entry name" value="Helicase_ATP-bd"/>
</dbReference>
<dbReference type="PROSITE" id="PS51192">
    <property type="entry name" value="HELICASE_ATP_BIND_1"/>
    <property type="match status" value="1"/>
</dbReference>
<dbReference type="InterPro" id="IPR011545">
    <property type="entry name" value="DEAD/DEAH_box_helicase_dom"/>
</dbReference>